<dbReference type="RefSeq" id="WP_140869958.1">
    <property type="nucleotide sequence ID" value="NZ_RCZK01000004.1"/>
</dbReference>
<proteinExistence type="predicted"/>
<evidence type="ECO:0000313" key="2">
    <source>
        <dbReference type="Proteomes" id="UP000318413"/>
    </source>
</evidence>
<dbReference type="EMBL" id="RCZK01000004">
    <property type="protein sequence ID" value="TPG13198.1"/>
    <property type="molecule type" value="Genomic_DNA"/>
</dbReference>
<gene>
    <name evidence="1" type="ORF">EAH84_07310</name>
</gene>
<dbReference type="OrthoDB" id="7204346at2"/>
<dbReference type="AlphaFoldDB" id="A0A502CJU8"/>
<protein>
    <submittedName>
        <fullName evidence="1">Uncharacterized protein</fullName>
    </submittedName>
</protein>
<comment type="caution">
    <text evidence="1">The sequence shown here is derived from an EMBL/GenBank/DDBJ whole genome shotgun (WGS) entry which is preliminary data.</text>
</comment>
<dbReference type="Proteomes" id="UP000318413">
    <property type="component" value="Unassembled WGS sequence"/>
</dbReference>
<keyword evidence="2" id="KW-1185">Reference proteome</keyword>
<sequence length="127" mass="14349">MNYIFDLASLQRLIALDIDPRLSLLLAARREIVAAGHTEYLIIQPGDMEADVVRHVGFSPLVNPLDGARYPDAAFHPHWDWLADLGGWFELIQTFGSSFAYVLLIQNAHGTEPEFLNMCRQHATNYP</sequence>
<reference evidence="1 2" key="1">
    <citation type="journal article" date="2019" name="Environ. Microbiol.">
        <title>Species interactions and distinct microbial communities in high Arctic permafrost affected cryosols are associated with the CH4 and CO2 gas fluxes.</title>
        <authorList>
            <person name="Altshuler I."/>
            <person name="Hamel J."/>
            <person name="Turney S."/>
            <person name="Magnuson E."/>
            <person name="Levesque R."/>
            <person name="Greer C."/>
            <person name="Whyte L.G."/>
        </authorList>
    </citation>
    <scope>NUCLEOTIDE SEQUENCE [LARGE SCALE GENOMIC DNA]</scope>
    <source>
        <strain evidence="1 2">S5.1</strain>
    </source>
</reference>
<accession>A0A502CJU8</accession>
<evidence type="ECO:0000313" key="1">
    <source>
        <dbReference type="EMBL" id="TPG13198.1"/>
    </source>
</evidence>
<organism evidence="1 2">
    <name type="scientific">Sphingomonas oligophenolica</name>
    <dbReference type="NCBI Taxonomy" id="301154"/>
    <lineage>
        <taxon>Bacteria</taxon>
        <taxon>Pseudomonadati</taxon>
        <taxon>Pseudomonadota</taxon>
        <taxon>Alphaproteobacteria</taxon>
        <taxon>Sphingomonadales</taxon>
        <taxon>Sphingomonadaceae</taxon>
        <taxon>Sphingomonas</taxon>
    </lineage>
</organism>
<name>A0A502CJU8_9SPHN</name>